<dbReference type="SMART" id="SM00978">
    <property type="entry name" value="Tim44"/>
    <property type="match status" value="1"/>
</dbReference>
<sequence>MNESVHATAAKWARWNTWTRWAGVPMVAFGLGALCSAVPVWATEVALGDGSEASAARWQVLVVLVLLLLLINLVVLWRWKQRRDASSEGHGDGMSQVSGAVGTTGDRSDTGTMGGNVGGHVGRNAGGESRFFGNAAQRNVPTPDAYRSENVGNDASARPWERTTTAFVSVGASNAGCACLTGGGMEQMGDLRTCGLDTAEFLALAKKNYLSLQAAWDRCDTDTLRAMMTPAMREEIGPPLADCANRRKPRATDVVAVEARLIGVRDESEEYRASVEFSGMIREDAAAGPVPFREIWTMTMAKQAGAGWLLAGFQAMQ</sequence>
<proteinExistence type="predicted"/>
<feature type="region of interest" description="Disordered" evidence="1">
    <location>
        <begin position="85"/>
        <end position="115"/>
    </location>
</feature>
<feature type="transmembrane region" description="Helical" evidence="2">
    <location>
        <begin position="58"/>
        <end position="77"/>
    </location>
</feature>
<dbReference type="STRING" id="946483.Cenrod_0215"/>
<keyword evidence="5" id="KW-1185">Reference proteome</keyword>
<reference evidence="4 5" key="1">
    <citation type="journal article" date="2013" name="Genome Biol.">
        <title>Genomic analysis reveals key aspects of prokaryotic symbiosis in the phototrophic consortium "Chlorochromatium aggregatum".</title>
        <authorList>
            <person name="Liu Z."/>
            <person name="Muller J."/>
            <person name="Li T."/>
            <person name="Alvey R.M."/>
            <person name="Vogl K."/>
            <person name="Frigaard N.U."/>
            <person name="Rockwell N.C."/>
            <person name="Boyd E.S."/>
            <person name="Tomsho L.P."/>
            <person name="Schuster S.C."/>
            <person name="Henke P."/>
            <person name="Rohde M."/>
            <person name="Overmann J."/>
            <person name="Bryant D.A."/>
        </authorList>
    </citation>
    <scope>NUCLEOTIDE SEQUENCE [LARGE SCALE GENOMIC DNA]</scope>
    <source>
        <strain evidence="4">CR</strain>
    </source>
</reference>
<keyword evidence="2" id="KW-0472">Membrane</keyword>
<evidence type="ECO:0000259" key="3">
    <source>
        <dbReference type="SMART" id="SM00978"/>
    </source>
</evidence>
<keyword evidence="2" id="KW-1133">Transmembrane helix</keyword>
<dbReference type="RefSeq" id="WP_022771166.1">
    <property type="nucleotide sequence ID" value="NC_022576.1"/>
</dbReference>
<keyword evidence="2" id="KW-0812">Transmembrane</keyword>
<dbReference type="Pfam" id="PF04280">
    <property type="entry name" value="Tim44"/>
    <property type="match status" value="1"/>
</dbReference>
<dbReference type="HOGENOM" id="CLU_876290_0_0_4"/>
<evidence type="ECO:0000256" key="2">
    <source>
        <dbReference type="SAM" id="Phobius"/>
    </source>
</evidence>
<protein>
    <recommendedName>
        <fullName evidence="3">Tim44-like domain-containing protein</fullName>
    </recommendedName>
</protein>
<dbReference type="EMBL" id="CP004885">
    <property type="protein sequence ID" value="AGX86343.1"/>
    <property type="molecule type" value="Genomic_DNA"/>
</dbReference>
<organism evidence="4 5">
    <name type="scientific">Candidatus Symbiobacter mobilis CR</name>
    <dbReference type="NCBI Taxonomy" id="946483"/>
    <lineage>
        <taxon>Bacteria</taxon>
        <taxon>Pseudomonadati</taxon>
        <taxon>Pseudomonadota</taxon>
        <taxon>Betaproteobacteria</taxon>
        <taxon>Burkholderiales</taxon>
        <taxon>Comamonadaceae</taxon>
    </lineage>
</organism>
<dbReference type="AlphaFoldDB" id="U5N7W6"/>
<dbReference type="PANTHER" id="PTHR41542:SF1">
    <property type="entry name" value="BLL5807 PROTEIN"/>
    <property type="match status" value="1"/>
</dbReference>
<dbReference type="SUPFAM" id="SSF54427">
    <property type="entry name" value="NTF2-like"/>
    <property type="match status" value="1"/>
</dbReference>
<dbReference type="KEGG" id="cbx:Cenrod_0215"/>
<dbReference type="InterPro" id="IPR007379">
    <property type="entry name" value="Tim44-like_dom"/>
</dbReference>
<dbReference type="PATRIC" id="fig|946483.4.peg.214"/>
<dbReference type="eggNOG" id="COG4395">
    <property type="taxonomic scope" value="Bacteria"/>
</dbReference>
<accession>U5N7W6</accession>
<evidence type="ECO:0000313" key="4">
    <source>
        <dbReference type="EMBL" id="AGX86343.1"/>
    </source>
</evidence>
<dbReference type="Proteomes" id="UP000017184">
    <property type="component" value="Chromosome"/>
</dbReference>
<dbReference type="PANTHER" id="PTHR41542">
    <property type="entry name" value="BLL5807 PROTEIN"/>
    <property type="match status" value="1"/>
</dbReference>
<evidence type="ECO:0000313" key="5">
    <source>
        <dbReference type="Proteomes" id="UP000017184"/>
    </source>
</evidence>
<name>U5N7W6_9BURK</name>
<feature type="domain" description="Tim44-like" evidence="3">
    <location>
        <begin position="181"/>
        <end position="315"/>
    </location>
</feature>
<dbReference type="OrthoDB" id="5297955at2"/>
<dbReference type="InterPro" id="IPR032710">
    <property type="entry name" value="NTF2-like_dom_sf"/>
</dbReference>
<evidence type="ECO:0000256" key="1">
    <source>
        <dbReference type="SAM" id="MobiDB-lite"/>
    </source>
</evidence>
<gene>
    <name evidence="4" type="ORF">Cenrod_0215</name>
</gene>